<feature type="non-terminal residue" evidence="2">
    <location>
        <position position="1"/>
    </location>
</feature>
<sequence>LIYSMTGQKVFLYSDARIEYKSITLVSEYIEFNMGNEAVFARGIYDSLGNEVGKPNFSEGNESFDARKISYNFRTKKGIITDIFTEQEGGYLHSETTKRHPNDQIHMKKGKYTTCDAPHPHFYIALTKAKSIPNDKIISGPAYIVIEDVPIPIGIPFGFFPSNQINQSGFLLPTYGEEERRGFYLRGGGFYFALSQFFDLAVTGDIYTNGTWGFSTRSSYKKNYKFGGNFGINYYENVSGDKGLENYTKSKDFAIRWSHSQDSRANPNQTFRASVDFSTRSYDQNHQRNINNVLRSTKRSSVSFSRIWPNSPFNFSASMDATQNAQSGTLDMNLPSANFNMNRLYPLKRKNPIGSPRWYEKLTVSYSATLANKIHADETGFLNETQVSDFDNGYQHSIPVSLPLNFLNYFTLSPSMRYSGVVFTKSVHPSYFDGNDNPSGSGLDTLVLDTISGFNYAHAIVPSIGLSLTPKIYGMYQFKEKSRIVAIRHVMSPSASFSFVPDLSSMSAQYYQEIPTDTLGNTRTISKFDESIYRTPVPSGRSGSLGLNLKNNIEMKLRSRSDTSVETTKVKILDNLNFSSSYNMFKDSLKWTPVRMSANTSLFKRKVSFRFGGTFNPYAYTTDENGRTHIIDKSYLSTDNRLFRLTNLDFSLGFNFRSNQGKQGGREGEMELANDPTARIIDPTGYDQMVFNNYVDFEIPWSINLNYNFRYQKPFDEYSIIQSFRVRGDFSLTPKWKIGYNTGFDFKSKEITTTNLSIHRDLHC</sequence>
<evidence type="ECO:0000259" key="1">
    <source>
        <dbReference type="Pfam" id="PF19838"/>
    </source>
</evidence>
<gene>
    <name evidence="2" type="ORF">LCGC14_1967990</name>
</gene>
<comment type="caution">
    <text evidence="2">The sequence shown here is derived from an EMBL/GenBank/DDBJ whole genome shotgun (WGS) entry which is preliminary data.</text>
</comment>
<protein>
    <recommendedName>
        <fullName evidence="1">LPS-assembly protein LptD central domain-containing protein</fullName>
    </recommendedName>
</protein>
<dbReference type="InterPro" id="IPR045659">
    <property type="entry name" value="LptD_2"/>
</dbReference>
<feature type="non-terminal residue" evidence="2">
    <location>
        <position position="764"/>
    </location>
</feature>
<dbReference type="InterPro" id="IPR050218">
    <property type="entry name" value="LptD"/>
</dbReference>
<dbReference type="EMBL" id="LAZR01021792">
    <property type="protein sequence ID" value="KKL84112.1"/>
    <property type="molecule type" value="Genomic_DNA"/>
</dbReference>
<accession>A0A0F9I9J8</accession>
<dbReference type="GO" id="GO:0009279">
    <property type="term" value="C:cell outer membrane"/>
    <property type="evidence" value="ECO:0007669"/>
    <property type="project" value="TreeGrafter"/>
</dbReference>
<dbReference type="Pfam" id="PF19838">
    <property type="entry name" value="LptD_2"/>
    <property type="match status" value="1"/>
</dbReference>
<dbReference type="GO" id="GO:1990351">
    <property type="term" value="C:transporter complex"/>
    <property type="evidence" value="ECO:0007669"/>
    <property type="project" value="TreeGrafter"/>
</dbReference>
<evidence type="ECO:0000313" key="2">
    <source>
        <dbReference type="EMBL" id="KKL84112.1"/>
    </source>
</evidence>
<dbReference type="PANTHER" id="PTHR30189">
    <property type="entry name" value="LPS-ASSEMBLY PROTEIN"/>
    <property type="match status" value="1"/>
</dbReference>
<proteinExistence type="predicted"/>
<feature type="domain" description="LPS-assembly protein LptD central" evidence="1">
    <location>
        <begin position="137"/>
        <end position="618"/>
    </location>
</feature>
<organism evidence="2">
    <name type="scientific">marine sediment metagenome</name>
    <dbReference type="NCBI Taxonomy" id="412755"/>
    <lineage>
        <taxon>unclassified sequences</taxon>
        <taxon>metagenomes</taxon>
        <taxon>ecological metagenomes</taxon>
    </lineage>
</organism>
<dbReference type="AlphaFoldDB" id="A0A0F9I9J8"/>
<name>A0A0F9I9J8_9ZZZZ</name>
<reference evidence="2" key="1">
    <citation type="journal article" date="2015" name="Nature">
        <title>Complex archaea that bridge the gap between prokaryotes and eukaryotes.</title>
        <authorList>
            <person name="Spang A."/>
            <person name="Saw J.H."/>
            <person name="Jorgensen S.L."/>
            <person name="Zaremba-Niedzwiedzka K."/>
            <person name="Martijn J."/>
            <person name="Lind A.E."/>
            <person name="van Eijk R."/>
            <person name="Schleper C."/>
            <person name="Guy L."/>
            <person name="Ettema T.J."/>
        </authorList>
    </citation>
    <scope>NUCLEOTIDE SEQUENCE</scope>
</reference>
<dbReference type="PANTHER" id="PTHR30189:SF1">
    <property type="entry name" value="LPS-ASSEMBLY PROTEIN LPTD"/>
    <property type="match status" value="1"/>
</dbReference>